<dbReference type="EMBL" id="MZ673647">
    <property type="protein sequence ID" value="QZA87346.1"/>
    <property type="molecule type" value="mRNA"/>
</dbReference>
<dbReference type="GO" id="GO:0005096">
    <property type="term" value="F:GTPase activator activity"/>
    <property type="evidence" value="ECO:0007669"/>
    <property type="project" value="TreeGrafter"/>
</dbReference>
<dbReference type="PANTHER" id="PTHR46199:SF3">
    <property type="entry name" value="RAC GTPASE-ACTIVATING PROTEIN 1"/>
    <property type="match status" value="1"/>
</dbReference>
<dbReference type="GO" id="GO:0030496">
    <property type="term" value="C:midbody"/>
    <property type="evidence" value="ECO:0007669"/>
    <property type="project" value="TreeGrafter"/>
</dbReference>
<accession>A0A8G1M451</accession>
<dbReference type="AlphaFoldDB" id="A0A8G1M451"/>
<dbReference type="GO" id="GO:0007266">
    <property type="term" value="P:Rho protein signal transduction"/>
    <property type="evidence" value="ECO:0007669"/>
    <property type="project" value="TreeGrafter"/>
</dbReference>
<dbReference type="GO" id="GO:0051233">
    <property type="term" value="C:spindle midzone"/>
    <property type="evidence" value="ECO:0007669"/>
    <property type="project" value="TreeGrafter"/>
</dbReference>
<dbReference type="GO" id="GO:0032154">
    <property type="term" value="C:cleavage furrow"/>
    <property type="evidence" value="ECO:0007669"/>
    <property type="project" value="TreeGrafter"/>
</dbReference>
<evidence type="ECO:0000313" key="2">
    <source>
        <dbReference type="EMBL" id="QZA87346.1"/>
    </source>
</evidence>
<dbReference type="SMART" id="SM00324">
    <property type="entry name" value="RhoGAP"/>
    <property type="match status" value="1"/>
</dbReference>
<dbReference type="PROSITE" id="PS50238">
    <property type="entry name" value="RHOGAP"/>
    <property type="match status" value="1"/>
</dbReference>
<dbReference type="Gene3D" id="1.10.555.10">
    <property type="entry name" value="Rho GTPase activation protein"/>
    <property type="match status" value="1"/>
</dbReference>
<sequence>MKTIVRRVASRGATEGTIEDHTNGMTTMVPYFVRNCIKEVEKRGMKEEGLYMTNGNLKTIKILLKLRFKNNVDLSDFDIHDIIGALKTYLRTLYGRVINKHDGQSLLFYNELPSAIKELKLKNLISQKLKQPNRDTLAFLILHLQKVIETPENKLKSSHLASIFGQTLFSNVNLKDKRISIISPKRIKAKVVFQDVQVSRSYSDG</sequence>
<dbReference type="GO" id="GO:0097149">
    <property type="term" value="C:centralspindlin complex"/>
    <property type="evidence" value="ECO:0007669"/>
    <property type="project" value="TreeGrafter"/>
</dbReference>
<dbReference type="SUPFAM" id="SSF48350">
    <property type="entry name" value="GTPase activation domain, GAP"/>
    <property type="match status" value="1"/>
</dbReference>
<protein>
    <submittedName>
        <fullName evidence="2">GAP3</fullName>
    </submittedName>
</protein>
<reference evidence="2" key="1">
    <citation type="submission" date="2021-07" db="EMBL/GenBank/DDBJ databases">
        <authorList>
            <person name="Chen J."/>
            <person name="Fang G."/>
        </authorList>
    </citation>
    <scope>NUCLEOTIDE SEQUENCE</scope>
</reference>
<dbReference type="GO" id="GO:0051256">
    <property type="term" value="P:mitotic spindle midzone assembly"/>
    <property type="evidence" value="ECO:0007669"/>
    <property type="project" value="TreeGrafter"/>
</dbReference>
<feature type="domain" description="Rho-GAP" evidence="1">
    <location>
        <begin position="16"/>
        <end position="205"/>
    </location>
</feature>
<proteinExistence type="evidence at transcript level"/>
<evidence type="ECO:0000259" key="1">
    <source>
        <dbReference type="PROSITE" id="PS50238"/>
    </source>
</evidence>
<dbReference type="GO" id="GO:0000281">
    <property type="term" value="P:mitotic cytokinesis"/>
    <property type="evidence" value="ECO:0007669"/>
    <property type="project" value="TreeGrafter"/>
</dbReference>
<organism evidence="2">
    <name type="scientific">Leptopilina boulardi</name>
    <dbReference type="NCBI Taxonomy" id="63433"/>
    <lineage>
        <taxon>Eukaryota</taxon>
        <taxon>Metazoa</taxon>
        <taxon>Ecdysozoa</taxon>
        <taxon>Arthropoda</taxon>
        <taxon>Hexapoda</taxon>
        <taxon>Insecta</taxon>
        <taxon>Pterygota</taxon>
        <taxon>Neoptera</taxon>
        <taxon>Endopterygota</taxon>
        <taxon>Hymenoptera</taxon>
        <taxon>Apocrita</taxon>
        <taxon>Proctotrupomorpha</taxon>
        <taxon>Cynipoidea</taxon>
        <taxon>Figitidae</taxon>
        <taxon>Eucoilinae</taxon>
        <taxon>Leptopilina</taxon>
    </lineage>
</organism>
<name>A0A8G1M451_9HYME</name>
<dbReference type="InterPro" id="IPR008936">
    <property type="entry name" value="Rho_GTPase_activation_prot"/>
</dbReference>
<dbReference type="GO" id="GO:0005634">
    <property type="term" value="C:nucleus"/>
    <property type="evidence" value="ECO:0007669"/>
    <property type="project" value="TreeGrafter"/>
</dbReference>
<dbReference type="InterPro" id="IPR000198">
    <property type="entry name" value="RhoGAP_dom"/>
</dbReference>
<dbReference type="Pfam" id="PF00620">
    <property type="entry name" value="RhoGAP"/>
    <property type="match status" value="1"/>
</dbReference>
<dbReference type="PANTHER" id="PTHR46199">
    <property type="entry name" value="RAC GTPASE-ACTIVATING PROTEIN 1"/>
    <property type="match status" value="1"/>
</dbReference>